<sequence length="327" mass="37151">MDSSIVSDSSCLSMSEHPVWIVLNSAAPLPALPCIELIDMDAVTCSSRCLHSQLSSLLTLDHEVKCNLDWCSITSSVQGSNTSYVYMKVLNNTLKMVVSEDSPGLWEALHSLNIKSLSLQGFGDATTARVKHGELLNQSLSSLTQLETLTIHLRTYDVIKPPPSLKYLNIYSGTLLPSQLRELMDTLHACTQTIDSRIEFGCAMSIYTDDNHDEERIQQIALEEYTPIVHELETLKNVAVNRFRILDRTRKNRWLGEDVDVSCWFVRSNGDIDDDKQNDDNFKDKLYTEFVRWMHKHHTSNINATSDYSSLDIRSKQSIRLQHMILL</sequence>
<evidence type="ECO:0000313" key="1">
    <source>
        <dbReference type="EMBL" id="KAH3844240.1"/>
    </source>
</evidence>
<comment type="caution">
    <text evidence="1">The sequence shown here is derived from an EMBL/GenBank/DDBJ whole genome shotgun (WGS) entry which is preliminary data.</text>
</comment>
<reference evidence="1" key="2">
    <citation type="submission" date="2020-11" db="EMBL/GenBank/DDBJ databases">
        <authorList>
            <person name="McCartney M.A."/>
            <person name="Auch B."/>
            <person name="Kono T."/>
            <person name="Mallez S."/>
            <person name="Becker A."/>
            <person name="Gohl D.M."/>
            <person name="Silverstein K.A.T."/>
            <person name="Koren S."/>
            <person name="Bechman K.B."/>
            <person name="Herman A."/>
            <person name="Abrahante J.E."/>
            <person name="Garbe J."/>
        </authorList>
    </citation>
    <scope>NUCLEOTIDE SEQUENCE</scope>
    <source>
        <strain evidence="1">Duluth1</strain>
        <tissue evidence="1">Whole animal</tissue>
    </source>
</reference>
<keyword evidence="2" id="KW-1185">Reference proteome</keyword>
<organism evidence="1 2">
    <name type="scientific">Dreissena polymorpha</name>
    <name type="common">Zebra mussel</name>
    <name type="synonym">Mytilus polymorpha</name>
    <dbReference type="NCBI Taxonomy" id="45954"/>
    <lineage>
        <taxon>Eukaryota</taxon>
        <taxon>Metazoa</taxon>
        <taxon>Spiralia</taxon>
        <taxon>Lophotrochozoa</taxon>
        <taxon>Mollusca</taxon>
        <taxon>Bivalvia</taxon>
        <taxon>Autobranchia</taxon>
        <taxon>Heteroconchia</taxon>
        <taxon>Euheterodonta</taxon>
        <taxon>Imparidentia</taxon>
        <taxon>Neoheterodontei</taxon>
        <taxon>Myida</taxon>
        <taxon>Dreissenoidea</taxon>
        <taxon>Dreissenidae</taxon>
        <taxon>Dreissena</taxon>
    </lineage>
</organism>
<reference evidence="1" key="1">
    <citation type="journal article" date="2019" name="bioRxiv">
        <title>The Genome of the Zebra Mussel, Dreissena polymorpha: A Resource for Invasive Species Research.</title>
        <authorList>
            <person name="McCartney M.A."/>
            <person name="Auch B."/>
            <person name="Kono T."/>
            <person name="Mallez S."/>
            <person name="Zhang Y."/>
            <person name="Obille A."/>
            <person name="Becker A."/>
            <person name="Abrahante J.E."/>
            <person name="Garbe J."/>
            <person name="Badalamenti J.P."/>
            <person name="Herman A."/>
            <person name="Mangelson H."/>
            <person name="Liachko I."/>
            <person name="Sullivan S."/>
            <person name="Sone E.D."/>
            <person name="Koren S."/>
            <person name="Silverstein K.A.T."/>
            <person name="Beckman K.B."/>
            <person name="Gohl D.M."/>
        </authorList>
    </citation>
    <scope>NUCLEOTIDE SEQUENCE</scope>
    <source>
        <strain evidence="1">Duluth1</strain>
        <tissue evidence="1">Whole animal</tissue>
    </source>
</reference>
<gene>
    <name evidence="1" type="ORF">DPMN_086496</name>
</gene>
<proteinExistence type="predicted"/>
<dbReference type="Proteomes" id="UP000828390">
    <property type="component" value="Unassembled WGS sequence"/>
</dbReference>
<accession>A0A9D4KR50</accession>
<dbReference type="EMBL" id="JAIWYP010000003">
    <property type="protein sequence ID" value="KAH3844240.1"/>
    <property type="molecule type" value="Genomic_DNA"/>
</dbReference>
<dbReference type="AlphaFoldDB" id="A0A9D4KR50"/>
<evidence type="ECO:0000313" key="2">
    <source>
        <dbReference type="Proteomes" id="UP000828390"/>
    </source>
</evidence>
<protein>
    <submittedName>
        <fullName evidence="1">Uncharacterized protein</fullName>
    </submittedName>
</protein>
<name>A0A9D4KR50_DREPO</name>